<feature type="transmembrane region" description="Helical" evidence="6">
    <location>
        <begin position="385"/>
        <end position="408"/>
    </location>
</feature>
<feature type="transmembrane region" description="Helical" evidence="6">
    <location>
        <begin position="104"/>
        <end position="123"/>
    </location>
</feature>
<feature type="transmembrane region" description="Helical" evidence="6">
    <location>
        <begin position="71"/>
        <end position="92"/>
    </location>
</feature>
<dbReference type="AlphaFoldDB" id="A0A4Q5IZH2"/>
<dbReference type="RefSeq" id="WP_129987857.1">
    <property type="nucleotide sequence ID" value="NZ_SDPU01000023.1"/>
</dbReference>
<dbReference type="InterPro" id="IPR036259">
    <property type="entry name" value="MFS_trans_sf"/>
</dbReference>
<feature type="transmembrane region" description="Helical" evidence="6">
    <location>
        <begin position="325"/>
        <end position="343"/>
    </location>
</feature>
<dbReference type="Gene3D" id="1.20.1250.20">
    <property type="entry name" value="MFS general substrate transporter like domains"/>
    <property type="match status" value="1"/>
</dbReference>
<protein>
    <submittedName>
        <fullName evidence="8">MFS transporter</fullName>
    </submittedName>
</protein>
<evidence type="ECO:0000313" key="8">
    <source>
        <dbReference type="EMBL" id="RYU11582.1"/>
    </source>
</evidence>
<evidence type="ECO:0000256" key="5">
    <source>
        <dbReference type="ARBA" id="ARBA00023136"/>
    </source>
</evidence>
<feature type="transmembrane region" description="Helical" evidence="6">
    <location>
        <begin position="289"/>
        <end position="313"/>
    </location>
</feature>
<name>A0A4Q5IZH2_9ACTN</name>
<dbReference type="PANTHER" id="PTHR23519">
    <property type="entry name" value="AUTOPHAGY-RELATED PROTEIN 22"/>
    <property type="match status" value="1"/>
</dbReference>
<organism evidence="8 9">
    <name type="scientific">Nocardioides iriomotensis</name>
    <dbReference type="NCBI Taxonomy" id="715784"/>
    <lineage>
        <taxon>Bacteria</taxon>
        <taxon>Bacillati</taxon>
        <taxon>Actinomycetota</taxon>
        <taxon>Actinomycetes</taxon>
        <taxon>Propionibacteriales</taxon>
        <taxon>Nocardioidaceae</taxon>
        <taxon>Nocardioides</taxon>
    </lineage>
</organism>
<evidence type="ECO:0000256" key="4">
    <source>
        <dbReference type="ARBA" id="ARBA00022989"/>
    </source>
</evidence>
<evidence type="ECO:0000256" key="3">
    <source>
        <dbReference type="ARBA" id="ARBA00022692"/>
    </source>
</evidence>
<keyword evidence="2" id="KW-0813">Transport</keyword>
<gene>
    <name evidence="8" type="ORF">ETU37_13545</name>
</gene>
<dbReference type="InterPro" id="IPR020846">
    <property type="entry name" value="MFS_dom"/>
</dbReference>
<proteinExistence type="predicted"/>
<feature type="transmembrane region" description="Helical" evidence="6">
    <location>
        <begin position="253"/>
        <end position="269"/>
    </location>
</feature>
<dbReference type="EMBL" id="SDPU01000023">
    <property type="protein sequence ID" value="RYU11582.1"/>
    <property type="molecule type" value="Genomic_DNA"/>
</dbReference>
<comment type="subcellular location">
    <subcellularLocation>
        <location evidence="1">Cell membrane</location>
        <topology evidence="1">Multi-pass membrane protein</topology>
    </subcellularLocation>
</comment>
<sequence length="453" mass="48943">MTSTGPRGIADLEPIARRREQRAWYWYDWANSAYVTTVTTVLFAPYLIAIAREAAVDNRISVLGLSVAPGALPSYIITFSTLMSALVLPPLGALADRTAKKKELLAGFAWVGAAFAALLFFVTGDNWQLGAVAVLVANLCLGASLVINDSILCLIANEDERDRVSSRGWAFGYLGGGLLLTVNLAMVTLHDTFGMTEGFAVRISMLSAALWWAGFTLIPFLRLRNHTPTHVVPESGNALKQSFGQLGQTLKDIRNYPVTLTFLLAYLFFNDGIQTVIASSSTYGAEELGFGQSVLIATILLVQFVGMVGALVFGKAAERYGARPVILVGLGIWMLIVTSAYFLPEGQVAPFLALAFGIGIVLGGTQALARSYFSLLIPRGREAEYFSFYHAMERGTSWFGTLVFGLVYQLTDSYRPAIFALIAFFVIGGGLLLKVDTKKGIRDAGNEVPSVVS</sequence>
<dbReference type="SUPFAM" id="SSF103473">
    <property type="entry name" value="MFS general substrate transporter"/>
    <property type="match status" value="1"/>
</dbReference>
<evidence type="ECO:0000259" key="7">
    <source>
        <dbReference type="PROSITE" id="PS50850"/>
    </source>
</evidence>
<evidence type="ECO:0000256" key="6">
    <source>
        <dbReference type="SAM" id="Phobius"/>
    </source>
</evidence>
<feature type="domain" description="Major facilitator superfamily (MFS) profile" evidence="7">
    <location>
        <begin position="258"/>
        <end position="453"/>
    </location>
</feature>
<dbReference type="Proteomes" id="UP000291189">
    <property type="component" value="Unassembled WGS sequence"/>
</dbReference>
<keyword evidence="3 6" id="KW-0812">Transmembrane</keyword>
<evidence type="ECO:0000256" key="2">
    <source>
        <dbReference type="ARBA" id="ARBA00022448"/>
    </source>
</evidence>
<feature type="transmembrane region" description="Helical" evidence="6">
    <location>
        <begin position="199"/>
        <end position="221"/>
    </location>
</feature>
<dbReference type="InterPro" id="IPR024671">
    <property type="entry name" value="Atg22-like"/>
</dbReference>
<feature type="transmembrane region" description="Helical" evidence="6">
    <location>
        <begin position="26"/>
        <end position="51"/>
    </location>
</feature>
<keyword evidence="9" id="KW-1185">Reference proteome</keyword>
<feature type="transmembrane region" description="Helical" evidence="6">
    <location>
        <begin position="168"/>
        <end position="187"/>
    </location>
</feature>
<keyword evidence="5 6" id="KW-0472">Membrane</keyword>
<feature type="transmembrane region" description="Helical" evidence="6">
    <location>
        <begin position="129"/>
        <end position="156"/>
    </location>
</feature>
<evidence type="ECO:0000256" key="1">
    <source>
        <dbReference type="ARBA" id="ARBA00004651"/>
    </source>
</evidence>
<dbReference type="GO" id="GO:0005886">
    <property type="term" value="C:plasma membrane"/>
    <property type="evidence" value="ECO:0007669"/>
    <property type="project" value="UniProtKB-SubCell"/>
</dbReference>
<dbReference type="GO" id="GO:0022857">
    <property type="term" value="F:transmembrane transporter activity"/>
    <property type="evidence" value="ECO:0007669"/>
    <property type="project" value="InterPro"/>
</dbReference>
<dbReference type="OrthoDB" id="9768783at2"/>
<evidence type="ECO:0000313" key="9">
    <source>
        <dbReference type="Proteomes" id="UP000291189"/>
    </source>
</evidence>
<comment type="caution">
    <text evidence="8">The sequence shown here is derived from an EMBL/GenBank/DDBJ whole genome shotgun (WGS) entry which is preliminary data.</text>
</comment>
<dbReference type="PROSITE" id="PS50850">
    <property type="entry name" value="MFS"/>
    <property type="match status" value="1"/>
</dbReference>
<dbReference type="PANTHER" id="PTHR23519:SF1">
    <property type="entry name" value="AUTOPHAGY-RELATED PROTEIN 22"/>
    <property type="match status" value="1"/>
</dbReference>
<dbReference type="Pfam" id="PF11700">
    <property type="entry name" value="ATG22"/>
    <property type="match status" value="1"/>
</dbReference>
<reference evidence="8 9" key="1">
    <citation type="submission" date="2019-01" db="EMBL/GenBank/DDBJ databases">
        <title>Nocardioides guangzhouensis sp. nov., an actinobacterium isolated from soil.</title>
        <authorList>
            <person name="Fu Y."/>
            <person name="Cai Y."/>
            <person name="Lin Z."/>
            <person name="Chen P."/>
        </authorList>
    </citation>
    <scope>NUCLEOTIDE SEQUENCE [LARGE SCALE GENOMIC DNA]</scope>
    <source>
        <strain evidence="8 9">NBRC 105384</strain>
    </source>
</reference>
<accession>A0A4Q5IZH2</accession>
<keyword evidence="4 6" id="KW-1133">Transmembrane helix</keyword>
<dbReference type="InterPro" id="IPR050495">
    <property type="entry name" value="ATG22/LtaA_families"/>
</dbReference>
<feature type="transmembrane region" description="Helical" evidence="6">
    <location>
        <begin position="349"/>
        <end position="373"/>
    </location>
</feature>
<feature type="transmembrane region" description="Helical" evidence="6">
    <location>
        <begin position="414"/>
        <end position="433"/>
    </location>
</feature>